<dbReference type="NCBIfam" id="TIGR00016">
    <property type="entry name" value="ackA"/>
    <property type="match status" value="1"/>
</dbReference>
<name>A0A066ZZT2_HYDMR</name>
<dbReference type="Pfam" id="PF00871">
    <property type="entry name" value="Acetate_kinase"/>
    <property type="match status" value="1"/>
</dbReference>
<feature type="site" description="Transition state stabilizer" evidence="6">
    <location>
        <position position="226"/>
    </location>
</feature>
<comment type="subunit">
    <text evidence="6">Homodimer.</text>
</comment>
<dbReference type="GO" id="GO:0000287">
    <property type="term" value="F:magnesium ion binding"/>
    <property type="evidence" value="ECO:0007669"/>
    <property type="project" value="UniProtKB-UniRule"/>
</dbReference>
<dbReference type="CDD" id="cd24010">
    <property type="entry name" value="ASKHA_NBD_AcK_PK"/>
    <property type="match status" value="1"/>
</dbReference>
<keyword evidence="6" id="KW-0479">Metal-binding</keyword>
<feature type="binding site" evidence="6">
    <location>
        <position position="369"/>
    </location>
    <ligand>
        <name>Mg(2+)</name>
        <dbReference type="ChEBI" id="CHEBI:18420"/>
    </ligand>
</feature>
<dbReference type="PANTHER" id="PTHR21060">
    <property type="entry name" value="ACETATE KINASE"/>
    <property type="match status" value="1"/>
</dbReference>
<comment type="similarity">
    <text evidence="1 6 7">Belongs to the acetokinase family.</text>
</comment>
<dbReference type="RefSeq" id="WP_029910037.1">
    <property type="nucleotide sequence ID" value="NZ_AP020335.1"/>
</dbReference>
<comment type="cofactor">
    <cofactor evidence="6">
        <name>Mg(2+)</name>
        <dbReference type="ChEBI" id="CHEBI:18420"/>
    </cofactor>
    <cofactor evidence="6">
        <name>Mn(2+)</name>
        <dbReference type="ChEBI" id="CHEBI:29035"/>
    </cofactor>
    <text evidence="6">Mg(2+). Can also accept Mn(2+).</text>
</comment>
<dbReference type="HAMAP" id="MF_00020">
    <property type="entry name" value="Acetate_kinase"/>
    <property type="match status" value="1"/>
</dbReference>
<evidence type="ECO:0000313" key="8">
    <source>
        <dbReference type="EMBL" id="KDN95610.1"/>
    </source>
</evidence>
<feature type="binding site" evidence="6">
    <location>
        <position position="7"/>
    </location>
    <ligand>
        <name>Mg(2+)</name>
        <dbReference type="ChEBI" id="CHEBI:18420"/>
    </ligand>
</feature>
<dbReference type="EC" id="2.7.2.1" evidence="6"/>
<dbReference type="GO" id="GO:0005524">
    <property type="term" value="F:ATP binding"/>
    <property type="evidence" value="ECO:0007669"/>
    <property type="project" value="UniProtKB-KW"/>
</dbReference>
<feature type="binding site" evidence="6">
    <location>
        <begin position="267"/>
        <end position="269"/>
    </location>
    <ligand>
        <name>ATP</name>
        <dbReference type="ChEBI" id="CHEBI:30616"/>
    </ligand>
</feature>
<dbReference type="InterPro" id="IPR023865">
    <property type="entry name" value="Aliphatic_acid_kinase_CS"/>
</dbReference>
<evidence type="ECO:0000256" key="4">
    <source>
        <dbReference type="ARBA" id="ARBA00022777"/>
    </source>
</evidence>
<dbReference type="PROSITE" id="PS01075">
    <property type="entry name" value="ACETATE_KINASE_1"/>
    <property type="match status" value="1"/>
</dbReference>
<dbReference type="SUPFAM" id="SSF53067">
    <property type="entry name" value="Actin-like ATPase domain"/>
    <property type="match status" value="2"/>
</dbReference>
<feature type="active site" description="Proton donor/acceptor" evidence="6">
    <location>
        <position position="133"/>
    </location>
</feature>
<organism evidence="8 9">
    <name type="scientific">Hydrogenovibrio marinus</name>
    <dbReference type="NCBI Taxonomy" id="28885"/>
    <lineage>
        <taxon>Bacteria</taxon>
        <taxon>Pseudomonadati</taxon>
        <taxon>Pseudomonadota</taxon>
        <taxon>Gammaproteobacteria</taxon>
        <taxon>Thiotrichales</taxon>
        <taxon>Piscirickettsiaceae</taxon>
        <taxon>Hydrogenovibrio</taxon>
    </lineage>
</organism>
<dbReference type="PIRSF" id="PIRSF000722">
    <property type="entry name" value="Acetate_prop_kin"/>
    <property type="match status" value="1"/>
</dbReference>
<dbReference type="InterPro" id="IPR043129">
    <property type="entry name" value="ATPase_NBD"/>
</dbReference>
<protein>
    <recommendedName>
        <fullName evidence="6">Acetate kinase</fullName>
        <ecNumber evidence="6">2.7.2.1</ecNumber>
    </recommendedName>
    <alternativeName>
        <fullName evidence="6">Acetokinase</fullName>
    </alternativeName>
</protein>
<dbReference type="Proteomes" id="UP000027341">
    <property type="component" value="Unassembled WGS sequence"/>
</dbReference>
<dbReference type="EMBL" id="JMIU01000001">
    <property type="protein sequence ID" value="KDN95610.1"/>
    <property type="molecule type" value="Genomic_DNA"/>
</dbReference>
<keyword evidence="5 6" id="KW-0067">ATP-binding</keyword>
<evidence type="ECO:0000256" key="3">
    <source>
        <dbReference type="ARBA" id="ARBA00022741"/>
    </source>
</evidence>
<dbReference type="PANTHER" id="PTHR21060:SF15">
    <property type="entry name" value="ACETATE KINASE-RELATED"/>
    <property type="match status" value="1"/>
</dbReference>
<feature type="binding site" evidence="6">
    <location>
        <position position="76"/>
    </location>
    <ligand>
        <name>substrate</name>
    </ligand>
</feature>
<evidence type="ECO:0000256" key="1">
    <source>
        <dbReference type="ARBA" id="ARBA00008748"/>
    </source>
</evidence>
<dbReference type="STRING" id="28885.EI16_04730"/>
<dbReference type="GO" id="GO:0006083">
    <property type="term" value="P:acetate metabolic process"/>
    <property type="evidence" value="ECO:0007669"/>
    <property type="project" value="TreeGrafter"/>
</dbReference>
<dbReference type="GO" id="GO:0006085">
    <property type="term" value="P:acetyl-CoA biosynthetic process"/>
    <property type="evidence" value="ECO:0007669"/>
    <property type="project" value="UniProtKB-UniRule"/>
</dbReference>
<dbReference type="InterPro" id="IPR004372">
    <property type="entry name" value="Ac/propionate_kinase"/>
</dbReference>
<dbReference type="Gene3D" id="3.30.420.40">
    <property type="match status" value="2"/>
</dbReference>
<dbReference type="AlphaFoldDB" id="A0A066ZZT2"/>
<feature type="site" description="Transition state stabilizer" evidence="6">
    <location>
        <position position="165"/>
    </location>
</feature>
<gene>
    <name evidence="6" type="primary">ackA</name>
    <name evidence="8" type="ORF">EI16_04730</name>
</gene>
<dbReference type="GO" id="GO:0008776">
    <property type="term" value="F:acetate kinase activity"/>
    <property type="evidence" value="ECO:0007669"/>
    <property type="project" value="UniProtKB-UniRule"/>
</dbReference>
<dbReference type="PROSITE" id="PS01076">
    <property type="entry name" value="ACETATE_KINASE_2"/>
    <property type="match status" value="1"/>
</dbReference>
<comment type="pathway">
    <text evidence="6">Metabolic intermediate biosynthesis; acetyl-CoA biosynthesis; acetyl-CoA from acetate: step 1/2.</text>
</comment>
<keyword evidence="6" id="KW-0963">Cytoplasm</keyword>
<feature type="binding site" evidence="6">
    <location>
        <begin position="193"/>
        <end position="197"/>
    </location>
    <ligand>
        <name>ATP</name>
        <dbReference type="ChEBI" id="CHEBI:30616"/>
    </ligand>
</feature>
<accession>A0A066ZZT2</accession>
<proteinExistence type="inferred from homology"/>
<feature type="binding site" evidence="6">
    <location>
        <position position="14"/>
    </location>
    <ligand>
        <name>ATP</name>
        <dbReference type="ChEBI" id="CHEBI:30616"/>
    </ligand>
</feature>
<evidence type="ECO:0000313" key="9">
    <source>
        <dbReference type="Proteomes" id="UP000027341"/>
    </source>
</evidence>
<comment type="subcellular location">
    <subcellularLocation>
        <location evidence="6">Cytoplasm</location>
    </subcellularLocation>
</comment>
<keyword evidence="2 6" id="KW-0808">Transferase</keyword>
<dbReference type="UniPathway" id="UPA00340">
    <property type="reaction ID" value="UER00458"/>
</dbReference>
<evidence type="ECO:0000256" key="5">
    <source>
        <dbReference type="ARBA" id="ARBA00022840"/>
    </source>
</evidence>
<dbReference type="GO" id="GO:0005737">
    <property type="term" value="C:cytoplasm"/>
    <property type="evidence" value="ECO:0007669"/>
    <property type="project" value="UniProtKB-SubCell"/>
</dbReference>
<evidence type="ECO:0000256" key="2">
    <source>
        <dbReference type="ARBA" id="ARBA00022679"/>
    </source>
</evidence>
<keyword evidence="9" id="KW-1185">Reference proteome</keyword>
<reference evidence="8 9" key="1">
    <citation type="submission" date="2014-04" db="EMBL/GenBank/DDBJ databases">
        <title>Draft genome sequence of Hydrogenovibrio marinus MH-110, a model organism for aerobic H2 metabolism.</title>
        <authorList>
            <person name="Cha H.J."/>
            <person name="Jo B.H."/>
            <person name="Hwang B.H."/>
        </authorList>
    </citation>
    <scope>NUCLEOTIDE SEQUENCE [LARGE SCALE GENOMIC DNA]</scope>
    <source>
        <strain evidence="8 9">MH-110</strain>
    </source>
</reference>
<sequence>MKILVLNAGSSSLKYSLYIGTDTHLALHGNIDNLTEDPQEEPGKKTHEEALLEVEAKLKSAGYCEHLGDCDVIGHRVVQGGEAFHEATIINDEVIETLEELCQLAPLHNPINLIPIYHITERFPNLTQVAVFDTSFHLTMPDYAYRYAIPNELYHEHHIRRYGFHGTSHLHIAKQLAEMLEMDLEGVSLISMHLGNGASACAIEYGESIDTSMGFTPLEGLIMGTRSGNCDPAIPLYLIRELGYTADEADYLLNHESGLKGLCGISDMRSLVDAAASGHHEAEVALDMFTYRLNKIVGSYLAVMDEVDALVFTGGIGENSALVRERVLDGFSTRFGIEIDYAANEDVDGISLITTENSEIAVWVIPTDEELEIAQQVIEALVPDID</sequence>
<keyword evidence="6" id="KW-0460">Magnesium</keyword>
<dbReference type="InterPro" id="IPR000890">
    <property type="entry name" value="Aliphatic_acid_kin_short-chain"/>
</dbReference>
<dbReference type="PRINTS" id="PR00471">
    <property type="entry name" value="ACETATEKNASE"/>
</dbReference>
<comment type="catalytic activity">
    <reaction evidence="6">
        <text>acetate + ATP = acetyl phosphate + ADP</text>
        <dbReference type="Rhea" id="RHEA:11352"/>
        <dbReference type="ChEBI" id="CHEBI:22191"/>
        <dbReference type="ChEBI" id="CHEBI:30089"/>
        <dbReference type="ChEBI" id="CHEBI:30616"/>
        <dbReference type="ChEBI" id="CHEBI:456216"/>
        <dbReference type="EC" id="2.7.2.1"/>
    </reaction>
</comment>
<keyword evidence="3 6" id="KW-0547">Nucleotide-binding</keyword>
<feature type="binding site" evidence="6">
    <location>
        <begin position="315"/>
        <end position="319"/>
    </location>
    <ligand>
        <name>ATP</name>
        <dbReference type="ChEBI" id="CHEBI:30616"/>
    </ligand>
</feature>
<comment type="caution">
    <text evidence="8">The sequence shown here is derived from an EMBL/GenBank/DDBJ whole genome shotgun (WGS) entry which is preliminary data.</text>
</comment>
<comment type="function">
    <text evidence="6">Catalyzes the formation of acetyl phosphate from acetate and ATP. Can also catalyze the reverse reaction.</text>
</comment>
<evidence type="ECO:0000256" key="7">
    <source>
        <dbReference type="RuleBase" id="RU003835"/>
    </source>
</evidence>
<keyword evidence="4 6" id="KW-0418">Kinase</keyword>
<evidence type="ECO:0000256" key="6">
    <source>
        <dbReference type="HAMAP-Rule" id="MF_00020"/>
    </source>
</evidence>